<evidence type="ECO:0000256" key="3">
    <source>
        <dbReference type="ARBA" id="ARBA00022692"/>
    </source>
</evidence>
<dbReference type="Gene3D" id="3.40.470.10">
    <property type="entry name" value="Uracil-DNA glycosylase-like domain"/>
    <property type="match status" value="1"/>
</dbReference>
<name>A0A017HD07_9RHOB</name>
<evidence type="ECO:0000313" key="9">
    <source>
        <dbReference type="Proteomes" id="UP000025047"/>
    </source>
</evidence>
<keyword evidence="3 6" id="KW-0812">Transmembrane</keyword>
<evidence type="ECO:0000313" key="8">
    <source>
        <dbReference type="EMBL" id="EYD72018.1"/>
    </source>
</evidence>
<dbReference type="GO" id="GO:0015171">
    <property type="term" value="F:amino acid transmembrane transporter activity"/>
    <property type="evidence" value="ECO:0007669"/>
    <property type="project" value="TreeGrafter"/>
</dbReference>
<dbReference type="AlphaFoldDB" id="A0A017HD07"/>
<dbReference type="SMART" id="SM00987">
    <property type="entry name" value="UreE_C"/>
    <property type="match status" value="1"/>
</dbReference>
<evidence type="ECO:0000256" key="6">
    <source>
        <dbReference type="SAM" id="Phobius"/>
    </source>
</evidence>
<feature type="transmembrane region" description="Helical" evidence="6">
    <location>
        <begin position="408"/>
        <end position="433"/>
    </location>
</feature>
<dbReference type="PATRIC" id="fig|1122180.6.peg.2075"/>
<comment type="subcellular location">
    <subcellularLocation>
        <location evidence="1">Cell membrane</location>
        <topology evidence="1">Multi-pass membrane protein</topology>
    </subcellularLocation>
</comment>
<feature type="domain" description="Uracil-DNA glycosylase-like" evidence="7">
    <location>
        <begin position="101"/>
        <end position="249"/>
    </location>
</feature>
<dbReference type="SUPFAM" id="SSF52141">
    <property type="entry name" value="Uracil-DNA glycosylase-like"/>
    <property type="match status" value="1"/>
</dbReference>
<dbReference type="eggNOG" id="COG1573">
    <property type="taxonomic scope" value="Bacteria"/>
</dbReference>
<dbReference type="Pfam" id="PF03167">
    <property type="entry name" value="UDG"/>
    <property type="match status" value="1"/>
</dbReference>
<feature type="transmembrane region" description="Helical" evidence="6">
    <location>
        <begin position="337"/>
        <end position="355"/>
    </location>
</feature>
<gene>
    <name evidence="8" type="ORF">Lokhon_02090</name>
</gene>
<keyword evidence="9" id="KW-1185">Reference proteome</keyword>
<comment type="caution">
    <text evidence="8">The sequence shown here is derived from an EMBL/GenBank/DDBJ whole genome shotgun (WGS) entry which is preliminary data.</text>
</comment>
<sequence length="467" mass="48534">MESALDYWRARALLDWQIEMGADEAMLDAGLDRYTLTDARPAMTPAPGAAAAPAPVRLEEPDPVAVARAAAEAAADLDSLAVAMERFEHCDLGRGARSFVFSGGRPGARVMLLLDPPRREEDRAGTPVAGGAAVLLERMLAAIGLSTDTPDAERSVYMAPVLPWRMPGDRAPDPKDLAMMRPFLDRHVELADPDILVVMGSVACSALMKGGGLHRLRGPLGQAAGPPRPADLFARASDGHPRRQARGLGRPAGAPGAAGGWGMIDPLVLLAFAPAALALNLTPGADMMFCLGQGLRGGPRAALAADAGIALAIMGHVMLAGLGLGAAVAAMPWLFDAIRWLGVAYLSWLAITALRGGTAAGDIPAVRPARAFRQGLVVNLTNPKVILFVLAFLPQFTDPARPVLPQFLALGAVLSLGGLLVNGAVGVFAGGVGRRLAGSATFNRWLGRVSATIFAGLALRLALLQKA</sequence>
<proteinExistence type="predicted"/>
<dbReference type="HOGENOM" id="CLU_585006_0_0_5"/>
<feature type="transmembrane region" description="Helical" evidence="6">
    <location>
        <begin position="445"/>
        <end position="463"/>
    </location>
</feature>
<dbReference type="SMART" id="SM00986">
    <property type="entry name" value="UDG"/>
    <property type="match status" value="1"/>
</dbReference>
<dbReference type="EMBL" id="APGJ01000006">
    <property type="protein sequence ID" value="EYD72018.1"/>
    <property type="molecule type" value="Genomic_DNA"/>
</dbReference>
<feature type="transmembrane region" description="Helical" evidence="6">
    <location>
        <begin position="376"/>
        <end position="396"/>
    </location>
</feature>
<dbReference type="GO" id="GO:0005886">
    <property type="term" value="C:plasma membrane"/>
    <property type="evidence" value="ECO:0007669"/>
    <property type="project" value="UniProtKB-SubCell"/>
</dbReference>
<evidence type="ECO:0000259" key="7">
    <source>
        <dbReference type="SMART" id="SM00986"/>
    </source>
</evidence>
<evidence type="ECO:0000256" key="4">
    <source>
        <dbReference type="ARBA" id="ARBA00022989"/>
    </source>
</evidence>
<feature type="transmembrane region" description="Helical" evidence="6">
    <location>
        <begin position="267"/>
        <end position="291"/>
    </location>
</feature>
<protein>
    <submittedName>
        <fullName evidence="8">Transmembrane amino acid efflux protein</fullName>
    </submittedName>
</protein>
<dbReference type="PANTHER" id="PTHR30086">
    <property type="entry name" value="ARGININE EXPORTER PROTEIN ARGO"/>
    <property type="match status" value="1"/>
</dbReference>
<keyword evidence="5 6" id="KW-0472">Membrane</keyword>
<keyword evidence="4 6" id="KW-1133">Transmembrane helix</keyword>
<dbReference type="PANTHER" id="PTHR30086:SF20">
    <property type="entry name" value="ARGININE EXPORTER PROTEIN ARGO-RELATED"/>
    <property type="match status" value="1"/>
</dbReference>
<dbReference type="Proteomes" id="UP000025047">
    <property type="component" value="Unassembled WGS sequence"/>
</dbReference>
<dbReference type="InterPro" id="IPR005122">
    <property type="entry name" value="Uracil-DNA_glycosylase-like"/>
</dbReference>
<dbReference type="Pfam" id="PF01810">
    <property type="entry name" value="LysE"/>
    <property type="match status" value="1"/>
</dbReference>
<reference evidence="8 9" key="1">
    <citation type="submission" date="2013-03" db="EMBL/GenBank/DDBJ databases">
        <authorList>
            <person name="Fiebig A."/>
            <person name="Goeker M."/>
            <person name="Klenk H.-P.P."/>
        </authorList>
    </citation>
    <scope>NUCLEOTIDE SEQUENCE [LARGE SCALE GENOMIC DNA]</scope>
    <source>
        <strain evidence="8 9">DSM 17492</strain>
    </source>
</reference>
<keyword evidence="2" id="KW-1003">Cell membrane</keyword>
<accession>A0A017HD07</accession>
<dbReference type="CDD" id="cd10030">
    <property type="entry name" value="UDG-F4_TTUDGA_SPO1dp_like"/>
    <property type="match status" value="1"/>
</dbReference>
<feature type="transmembrane region" description="Helical" evidence="6">
    <location>
        <begin position="303"/>
        <end position="331"/>
    </location>
</feature>
<evidence type="ECO:0000256" key="5">
    <source>
        <dbReference type="ARBA" id="ARBA00023136"/>
    </source>
</evidence>
<evidence type="ECO:0000256" key="1">
    <source>
        <dbReference type="ARBA" id="ARBA00004651"/>
    </source>
</evidence>
<organism evidence="8 9">
    <name type="scientific">Limimaricola hongkongensis DSM 17492</name>
    <dbReference type="NCBI Taxonomy" id="1122180"/>
    <lineage>
        <taxon>Bacteria</taxon>
        <taxon>Pseudomonadati</taxon>
        <taxon>Pseudomonadota</taxon>
        <taxon>Alphaproteobacteria</taxon>
        <taxon>Rhodobacterales</taxon>
        <taxon>Paracoccaceae</taxon>
        <taxon>Limimaricola</taxon>
    </lineage>
</organism>
<evidence type="ECO:0000256" key="2">
    <source>
        <dbReference type="ARBA" id="ARBA00022475"/>
    </source>
</evidence>
<dbReference type="InterPro" id="IPR036895">
    <property type="entry name" value="Uracil-DNA_glycosylase-like_sf"/>
</dbReference>
<dbReference type="InterPro" id="IPR001123">
    <property type="entry name" value="LeuE-type"/>
</dbReference>
<dbReference type="STRING" id="1122180.Lokhon_02090"/>
<dbReference type="eggNOG" id="COG1280">
    <property type="taxonomic scope" value="Bacteria"/>
</dbReference>